<dbReference type="RefSeq" id="XP_046073252.1">
    <property type="nucleotide sequence ID" value="XM_046221762.1"/>
</dbReference>
<dbReference type="GO" id="GO:0016020">
    <property type="term" value="C:membrane"/>
    <property type="evidence" value="ECO:0007669"/>
    <property type="project" value="UniProtKB-SubCell"/>
</dbReference>
<feature type="transmembrane region" description="Helical" evidence="6">
    <location>
        <begin position="64"/>
        <end position="81"/>
    </location>
</feature>
<feature type="transmembrane region" description="Helical" evidence="6">
    <location>
        <begin position="101"/>
        <end position="120"/>
    </location>
</feature>
<dbReference type="InterPro" id="IPR013901">
    <property type="entry name" value="Anthrone_oxy"/>
</dbReference>
<reference evidence="7" key="1">
    <citation type="submission" date="2021-12" db="EMBL/GenBank/DDBJ databases">
        <title>Convergent genome expansion in fungi linked to evolution of root-endophyte symbiosis.</title>
        <authorList>
            <consortium name="DOE Joint Genome Institute"/>
            <person name="Ke Y.-H."/>
            <person name="Bonito G."/>
            <person name="Liao H.-L."/>
            <person name="Looney B."/>
            <person name="Rojas-Flechas A."/>
            <person name="Nash J."/>
            <person name="Hameed K."/>
            <person name="Schadt C."/>
            <person name="Martin F."/>
            <person name="Crous P.W."/>
            <person name="Miettinen O."/>
            <person name="Magnuson J.K."/>
            <person name="Labbe J."/>
            <person name="Jacobson D."/>
            <person name="Doktycz M.J."/>
            <person name="Veneault-Fourrey C."/>
            <person name="Kuo A."/>
            <person name="Mondo S."/>
            <person name="Calhoun S."/>
            <person name="Riley R."/>
            <person name="Ohm R."/>
            <person name="LaButti K."/>
            <person name="Andreopoulos B."/>
            <person name="Pangilinan J."/>
            <person name="Nolan M."/>
            <person name="Tritt A."/>
            <person name="Clum A."/>
            <person name="Lipzen A."/>
            <person name="Daum C."/>
            <person name="Barry K."/>
            <person name="Grigoriev I.V."/>
            <person name="Vilgalys R."/>
        </authorList>
    </citation>
    <scope>NUCLEOTIDE SEQUENCE</scope>
    <source>
        <strain evidence="7">PMI_201</strain>
    </source>
</reference>
<dbReference type="Proteomes" id="UP001201262">
    <property type="component" value="Unassembled WGS sequence"/>
</dbReference>
<sequence length="176" mass="18756">MSSYSLAFRAVQVLGITGAAWLSGNISVLSMNAIPRLAHSGREHGATLNLVAKQWNSIYDTGKAQNPPIAILITSSFLYLAWATRSGGPFFRQARSSCARFYFAAALLTLSIVPFTLILMNSTNTALRKLAASSEESSRNADVQSASLLERWVTLNGIRGLLPLAGSVVGLIGALV</sequence>
<keyword evidence="3 6" id="KW-1133">Transmembrane helix</keyword>
<evidence type="ECO:0000256" key="4">
    <source>
        <dbReference type="ARBA" id="ARBA00023136"/>
    </source>
</evidence>
<name>A0AAD4Q1Q1_9EURO</name>
<proteinExistence type="inferred from homology"/>
<dbReference type="PANTHER" id="PTHR35042:SF1">
    <property type="entry name" value="DUF1772-DOMAIN-CONTAINING PROTEIN"/>
    <property type="match status" value="1"/>
</dbReference>
<comment type="subcellular location">
    <subcellularLocation>
        <location evidence="1">Membrane</location>
        <topology evidence="1">Multi-pass membrane protein</topology>
    </subcellularLocation>
</comment>
<keyword evidence="8" id="KW-1185">Reference proteome</keyword>
<dbReference type="GeneID" id="70252049"/>
<evidence type="ECO:0000256" key="3">
    <source>
        <dbReference type="ARBA" id="ARBA00022989"/>
    </source>
</evidence>
<dbReference type="PANTHER" id="PTHR35042">
    <property type="entry name" value="ANTHRONE OXYGENASE ENCC"/>
    <property type="match status" value="1"/>
</dbReference>
<evidence type="ECO:0000256" key="2">
    <source>
        <dbReference type="ARBA" id="ARBA00022692"/>
    </source>
</evidence>
<dbReference type="Pfam" id="PF08592">
    <property type="entry name" value="Anthrone_oxy"/>
    <property type="match status" value="1"/>
</dbReference>
<evidence type="ECO:0000256" key="5">
    <source>
        <dbReference type="ARBA" id="ARBA00034313"/>
    </source>
</evidence>
<keyword evidence="2 6" id="KW-0812">Transmembrane</keyword>
<dbReference type="AlphaFoldDB" id="A0AAD4Q1Q1"/>
<gene>
    <name evidence="7" type="ORF">BGW36DRAFT_448809</name>
</gene>
<comment type="similarity">
    <text evidence="5">Belongs to the anthrone oxygenase family.</text>
</comment>
<evidence type="ECO:0000313" key="7">
    <source>
        <dbReference type="EMBL" id="KAH8698788.1"/>
    </source>
</evidence>
<dbReference type="EMBL" id="JAJTJA010000005">
    <property type="protein sequence ID" value="KAH8698788.1"/>
    <property type="molecule type" value="Genomic_DNA"/>
</dbReference>
<keyword evidence="4 6" id="KW-0472">Membrane</keyword>
<evidence type="ECO:0000313" key="8">
    <source>
        <dbReference type="Proteomes" id="UP001201262"/>
    </source>
</evidence>
<evidence type="ECO:0000256" key="1">
    <source>
        <dbReference type="ARBA" id="ARBA00004141"/>
    </source>
</evidence>
<organism evidence="7 8">
    <name type="scientific">Talaromyces proteolyticus</name>
    <dbReference type="NCBI Taxonomy" id="1131652"/>
    <lineage>
        <taxon>Eukaryota</taxon>
        <taxon>Fungi</taxon>
        <taxon>Dikarya</taxon>
        <taxon>Ascomycota</taxon>
        <taxon>Pezizomycotina</taxon>
        <taxon>Eurotiomycetes</taxon>
        <taxon>Eurotiomycetidae</taxon>
        <taxon>Eurotiales</taxon>
        <taxon>Trichocomaceae</taxon>
        <taxon>Talaromyces</taxon>
        <taxon>Talaromyces sect. Bacilispori</taxon>
    </lineage>
</organism>
<comment type="caution">
    <text evidence="7">The sequence shown here is derived from an EMBL/GenBank/DDBJ whole genome shotgun (WGS) entry which is preliminary data.</text>
</comment>
<accession>A0AAD4Q1Q1</accession>
<protein>
    <recommendedName>
        <fullName evidence="9">DUF1772-domain-containing protein</fullName>
    </recommendedName>
</protein>
<evidence type="ECO:0000256" key="6">
    <source>
        <dbReference type="SAM" id="Phobius"/>
    </source>
</evidence>
<evidence type="ECO:0008006" key="9">
    <source>
        <dbReference type="Google" id="ProtNLM"/>
    </source>
</evidence>